<dbReference type="RefSeq" id="WP_190967149.1">
    <property type="nucleotide sequence ID" value="NZ_JACJTB010000006.1"/>
</dbReference>
<evidence type="ECO:0000313" key="1">
    <source>
        <dbReference type="EMBL" id="MBD2594260.1"/>
    </source>
</evidence>
<protein>
    <submittedName>
        <fullName evidence="1">Transcriptional regulator</fullName>
    </submittedName>
</protein>
<dbReference type="PANTHER" id="PTHR40455">
    <property type="entry name" value="ANTITOXIN HIGA"/>
    <property type="match status" value="1"/>
</dbReference>
<dbReference type="InterPro" id="IPR039060">
    <property type="entry name" value="Antitox_HigA"/>
</dbReference>
<gene>
    <name evidence="1" type="ORF">H6G74_07950</name>
</gene>
<dbReference type="Gene3D" id="1.10.260.40">
    <property type="entry name" value="lambda repressor-like DNA-binding domains"/>
    <property type="match status" value="1"/>
</dbReference>
<evidence type="ECO:0000313" key="2">
    <source>
        <dbReference type="Proteomes" id="UP000603457"/>
    </source>
</evidence>
<keyword evidence="2" id="KW-1185">Reference proteome</keyword>
<reference evidence="1 2" key="1">
    <citation type="journal article" date="2020" name="ISME J.">
        <title>Comparative genomics reveals insights into cyanobacterial evolution and habitat adaptation.</title>
        <authorList>
            <person name="Chen M.Y."/>
            <person name="Teng W.K."/>
            <person name="Zhao L."/>
            <person name="Hu C.X."/>
            <person name="Zhou Y.K."/>
            <person name="Han B.P."/>
            <person name="Song L.R."/>
            <person name="Shu W.S."/>
        </authorList>
    </citation>
    <scope>NUCLEOTIDE SEQUENCE [LARGE SCALE GENOMIC DNA]</scope>
    <source>
        <strain evidence="1 2">FACHB-130</strain>
    </source>
</reference>
<dbReference type="PANTHER" id="PTHR40455:SF1">
    <property type="entry name" value="ANTITOXIN HIGA"/>
    <property type="match status" value="1"/>
</dbReference>
<name>A0ABR8FTK7_9NOSO</name>
<sequence length="133" mass="15129">MTHTINSTIYGELLLHYQPRIIKTESENEQFLAVVEELLARPDLSPEEDILLELLVKLIEDFEGKHYQLNASTPGSRLLHLMDARNLQPSDLVEVLGSSEIVTKLLNGEQEITEEQAKVLGQFFHVEPELFCS</sequence>
<accession>A0ABR8FTK7</accession>
<dbReference type="Proteomes" id="UP000603457">
    <property type="component" value="Unassembled WGS sequence"/>
</dbReference>
<comment type="caution">
    <text evidence="1">The sequence shown here is derived from an EMBL/GenBank/DDBJ whole genome shotgun (WGS) entry which is preliminary data.</text>
</comment>
<proteinExistence type="predicted"/>
<organism evidence="1 2">
    <name type="scientific">Nostoc spongiaeforme FACHB-130</name>
    <dbReference type="NCBI Taxonomy" id="1357510"/>
    <lineage>
        <taxon>Bacteria</taxon>
        <taxon>Bacillati</taxon>
        <taxon>Cyanobacteriota</taxon>
        <taxon>Cyanophyceae</taxon>
        <taxon>Nostocales</taxon>
        <taxon>Nostocaceae</taxon>
        <taxon>Nostoc</taxon>
    </lineage>
</organism>
<dbReference type="EMBL" id="JACJTB010000006">
    <property type="protein sequence ID" value="MBD2594260.1"/>
    <property type="molecule type" value="Genomic_DNA"/>
</dbReference>
<dbReference type="SUPFAM" id="SSF47413">
    <property type="entry name" value="lambda repressor-like DNA-binding domains"/>
    <property type="match status" value="1"/>
</dbReference>
<dbReference type="InterPro" id="IPR010982">
    <property type="entry name" value="Lambda_DNA-bd_dom_sf"/>
</dbReference>